<reference evidence="2 3" key="1">
    <citation type="submission" date="2024-02" db="EMBL/GenBank/DDBJ databases">
        <authorList>
            <person name="Chen Y."/>
            <person name="Shah S."/>
            <person name="Dougan E. K."/>
            <person name="Thang M."/>
            <person name="Chan C."/>
        </authorList>
    </citation>
    <scope>NUCLEOTIDE SEQUENCE [LARGE SCALE GENOMIC DNA]</scope>
</reference>
<sequence>MEGQVAVRIKALAKIPYGEDLLVCGSVPQLGSWKLCDAAQMHCEAIGGRVEKSRREEPDGS</sequence>
<evidence type="ECO:0000259" key="1">
    <source>
        <dbReference type="Pfam" id="PF00686"/>
    </source>
</evidence>
<accession>A0ABP0NXN6</accession>
<feature type="domain" description="CBM20" evidence="1">
    <location>
        <begin position="4"/>
        <end position="43"/>
    </location>
</feature>
<comment type="caution">
    <text evidence="2">The sequence shown here is derived from an EMBL/GenBank/DDBJ whole genome shotgun (WGS) entry which is preliminary data.</text>
</comment>
<name>A0ABP0NXN6_9DINO</name>
<evidence type="ECO:0000313" key="3">
    <source>
        <dbReference type="Proteomes" id="UP001642464"/>
    </source>
</evidence>
<dbReference type="Proteomes" id="UP001642464">
    <property type="component" value="Unassembled WGS sequence"/>
</dbReference>
<dbReference type="Pfam" id="PF00686">
    <property type="entry name" value="CBM_20"/>
    <property type="match status" value="1"/>
</dbReference>
<dbReference type="Gene3D" id="2.60.40.10">
    <property type="entry name" value="Immunoglobulins"/>
    <property type="match status" value="1"/>
</dbReference>
<keyword evidence="3" id="KW-1185">Reference proteome</keyword>
<evidence type="ECO:0000313" key="2">
    <source>
        <dbReference type="EMBL" id="CAK9067205.1"/>
    </source>
</evidence>
<dbReference type="SUPFAM" id="SSF49452">
    <property type="entry name" value="Starch-binding domain-like"/>
    <property type="match status" value="1"/>
</dbReference>
<organism evidence="2 3">
    <name type="scientific">Durusdinium trenchii</name>
    <dbReference type="NCBI Taxonomy" id="1381693"/>
    <lineage>
        <taxon>Eukaryota</taxon>
        <taxon>Sar</taxon>
        <taxon>Alveolata</taxon>
        <taxon>Dinophyceae</taxon>
        <taxon>Suessiales</taxon>
        <taxon>Symbiodiniaceae</taxon>
        <taxon>Durusdinium</taxon>
    </lineage>
</organism>
<dbReference type="InterPro" id="IPR013783">
    <property type="entry name" value="Ig-like_fold"/>
</dbReference>
<protein>
    <submittedName>
        <fullName evidence="2">Nipped-B-like protein B</fullName>
    </submittedName>
</protein>
<proteinExistence type="predicted"/>
<dbReference type="InterPro" id="IPR013784">
    <property type="entry name" value="Carb-bd-like_fold"/>
</dbReference>
<dbReference type="InterPro" id="IPR002044">
    <property type="entry name" value="CBM20"/>
</dbReference>
<gene>
    <name evidence="2" type="ORF">SCF082_LOCUS34062</name>
</gene>
<dbReference type="EMBL" id="CAXAMM010030902">
    <property type="protein sequence ID" value="CAK9067205.1"/>
    <property type="molecule type" value="Genomic_DNA"/>
</dbReference>